<reference evidence="2 3" key="1">
    <citation type="submission" date="2018-05" db="EMBL/GenBank/DDBJ databases">
        <title>Genomic Encyclopedia of Type Strains, Phase IV (KMG-IV): sequencing the most valuable type-strain genomes for metagenomic binning, comparative biology and taxonomic classification.</title>
        <authorList>
            <person name="Goeker M."/>
        </authorList>
    </citation>
    <scope>NUCLEOTIDE SEQUENCE [LARGE SCALE GENOMIC DNA]</scope>
    <source>
        <strain evidence="2 3">DSM 19792</strain>
    </source>
</reference>
<dbReference type="Proteomes" id="UP000247792">
    <property type="component" value="Unassembled WGS sequence"/>
</dbReference>
<dbReference type="EMBL" id="QJKB01000012">
    <property type="protein sequence ID" value="PXX38565.1"/>
    <property type="molecule type" value="Genomic_DNA"/>
</dbReference>
<dbReference type="PANTHER" id="PTHR34301:SF8">
    <property type="entry name" value="ATPASE DOMAIN-CONTAINING PROTEIN"/>
    <property type="match status" value="1"/>
</dbReference>
<dbReference type="SUPFAM" id="SSF52540">
    <property type="entry name" value="P-loop containing nucleoside triphosphate hydrolases"/>
    <property type="match status" value="1"/>
</dbReference>
<dbReference type="PANTHER" id="PTHR34301">
    <property type="entry name" value="DNA-BINDING PROTEIN-RELATED"/>
    <property type="match status" value="1"/>
</dbReference>
<evidence type="ECO:0000313" key="2">
    <source>
        <dbReference type="EMBL" id="PXX38565.1"/>
    </source>
</evidence>
<keyword evidence="3" id="KW-1185">Reference proteome</keyword>
<evidence type="ECO:0000313" key="3">
    <source>
        <dbReference type="Proteomes" id="UP000247792"/>
    </source>
</evidence>
<comment type="caution">
    <text evidence="2">The sequence shown here is derived from an EMBL/GenBank/DDBJ whole genome shotgun (WGS) entry which is preliminary data.</text>
</comment>
<dbReference type="OrthoDB" id="7827977at2"/>
<feature type="domain" description="Orc1-like AAA ATPase" evidence="1">
    <location>
        <begin position="13"/>
        <end position="161"/>
    </location>
</feature>
<dbReference type="Gene3D" id="3.40.50.300">
    <property type="entry name" value="P-loop containing nucleotide triphosphate hydrolases"/>
    <property type="match status" value="1"/>
</dbReference>
<dbReference type="InterPro" id="IPR041664">
    <property type="entry name" value="AAA_16"/>
</dbReference>
<dbReference type="AlphaFoldDB" id="A0A318IT69"/>
<name>A0A318IT69_9BURK</name>
<sequence>MDNIAGTPVEGENFFGRGTEMLRLAEILKNDDILLLGPRRIGKTSICRAVMGHVKASNWHAIEINVASCEDELAFLEKLHAALAPEMATLGSKIKDRFAATFDAISTRIKSIKIAVTGAGTASVDLAAPASEDWIHLGNDLLQLLMQAEAGQAWLVYIDELPIMLFNMIRNDTQNGVRRVRRFLDWFRNDVRALPGSRSVRWLVSGSVGLDTLVQQHGMADTINSLNHQNLAAFTEDVAIAMVLKLADRYQLALDNEAARKLVAAVQWAQPYYLQKAFHYLRQRVSANANTAAAADIISQIDPAMNDMVQPGSDNDFHHWEQRLALQLGTVQAAHAIALLNLAAQDAAGARPENMLAHLEGRMPNDSTEKQREMFINLRDILQRDAYWWPDESSGNKRYRFHLEPLRRWWLRRNTL</sequence>
<dbReference type="Pfam" id="PF13191">
    <property type="entry name" value="AAA_16"/>
    <property type="match status" value="1"/>
</dbReference>
<evidence type="ECO:0000259" key="1">
    <source>
        <dbReference type="Pfam" id="PF13191"/>
    </source>
</evidence>
<gene>
    <name evidence="2" type="ORF">DFR42_11277</name>
</gene>
<dbReference type="RefSeq" id="WP_110257719.1">
    <property type="nucleotide sequence ID" value="NZ_QJKB01000012.1"/>
</dbReference>
<protein>
    <submittedName>
        <fullName evidence="2">AAA ATPase-like protein</fullName>
    </submittedName>
</protein>
<accession>A0A318IT69</accession>
<organism evidence="2 3">
    <name type="scientific">Undibacterium pigrum</name>
    <dbReference type="NCBI Taxonomy" id="401470"/>
    <lineage>
        <taxon>Bacteria</taxon>
        <taxon>Pseudomonadati</taxon>
        <taxon>Pseudomonadota</taxon>
        <taxon>Betaproteobacteria</taxon>
        <taxon>Burkholderiales</taxon>
        <taxon>Oxalobacteraceae</taxon>
        <taxon>Undibacterium</taxon>
    </lineage>
</organism>
<proteinExistence type="predicted"/>
<dbReference type="InterPro" id="IPR027417">
    <property type="entry name" value="P-loop_NTPase"/>
</dbReference>